<name>A0A5N0USB1_9PSEU</name>
<reference evidence="3" key="1">
    <citation type="submission" date="2019-09" db="EMBL/GenBank/DDBJ databases">
        <authorList>
            <person name="Teo W.F.A."/>
            <person name="Duangmal K."/>
        </authorList>
    </citation>
    <scope>NUCLEOTIDE SEQUENCE [LARGE SCALE GENOMIC DNA]</scope>
    <source>
        <strain evidence="3">K81G1</strain>
    </source>
</reference>
<feature type="chain" id="PRO_5039280335" evidence="2">
    <location>
        <begin position="27"/>
        <end position="80"/>
    </location>
</feature>
<sequence length="80" mass="7646">MGAREHGMRRVALVTTGLAVAGVAGATLVACGVAGDDTSSTQTSTQTSTSQSSTSDSQSYSGSSGMSSSDGSAHAQSGGS</sequence>
<evidence type="ECO:0000256" key="2">
    <source>
        <dbReference type="SAM" id="SignalP"/>
    </source>
</evidence>
<feature type="signal peptide" evidence="2">
    <location>
        <begin position="1"/>
        <end position="26"/>
    </location>
</feature>
<feature type="compositionally biased region" description="Low complexity" evidence="1">
    <location>
        <begin position="34"/>
        <end position="72"/>
    </location>
</feature>
<gene>
    <name evidence="3" type="ORF">FPZ12_034145</name>
</gene>
<comment type="caution">
    <text evidence="3">The sequence shown here is derived from an EMBL/GenBank/DDBJ whole genome shotgun (WGS) entry which is preliminary data.</text>
</comment>
<dbReference type="PROSITE" id="PS51257">
    <property type="entry name" value="PROKAR_LIPOPROTEIN"/>
    <property type="match status" value="1"/>
</dbReference>
<protein>
    <submittedName>
        <fullName evidence="3">Uncharacterized protein</fullName>
    </submittedName>
</protein>
<dbReference type="EMBL" id="VMNW02000074">
    <property type="protein sequence ID" value="KAA9153622.1"/>
    <property type="molecule type" value="Genomic_DNA"/>
</dbReference>
<keyword evidence="4" id="KW-1185">Reference proteome</keyword>
<dbReference type="Proteomes" id="UP000319769">
    <property type="component" value="Unassembled WGS sequence"/>
</dbReference>
<feature type="region of interest" description="Disordered" evidence="1">
    <location>
        <begin position="34"/>
        <end position="80"/>
    </location>
</feature>
<evidence type="ECO:0000256" key="1">
    <source>
        <dbReference type="SAM" id="MobiDB-lite"/>
    </source>
</evidence>
<evidence type="ECO:0000313" key="3">
    <source>
        <dbReference type="EMBL" id="KAA9153622.1"/>
    </source>
</evidence>
<organism evidence="3 4">
    <name type="scientific">Amycolatopsis acidicola</name>
    <dbReference type="NCBI Taxonomy" id="2596893"/>
    <lineage>
        <taxon>Bacteria</taxon>
        <taxon>Bacillati</taxon>
        <taxon>Actinomycetota</taxon>
        <taxon>Actinomycetes</taxon>
        <taxon>Pseudonocardiales</taxon>
        <taxon>Pseudonocardiaceae</taxon>
        <taxon>Amycolatopsis</taxon>
    </lineage>
</organism>
<dbReference type="AlphaFoldDB" id="A0A5N0USB1"/>
<proteinExistence type="predicted"/>
<dbReference type="RefSeq" id="WP_144750107.1">
    <property type="nucleotide sequence ID" value="NZ_VMNW02000074.1"/>
</dbReference>
<evidence type="ECO:0000313" key="4">
    <source>
        <dbReference type="Proteomes" id="UP000319769"/>
    </source>
</evidence>
<keyword evidence="2" id="KW-0732">Signal</keyword>
<accession>A0A5N0USB1</accession>